<dbReference type="HOGENOM" id="CLU_017093_0_0_9"/>
<dbReference type="AlphaFoldDB" id="X4ZVU2"/>
<name>X4ZVU2_9BACL</name>
<dbReference type="InterPro" id="IPR012341">
    <property type="entry name" value="6hp_glycosidase-like_sf"/>
</dbReference>
<dbReference type="InterPro" id="IPR008928">
    <property type="entry name" value="6-hairpin_glycosidase_sf"/>
</dbReference>
<accession>X4ZVU2</accession>
<dbReference type="PANTHER" id="PTHR31047:SF0">
    <property type="entry name" value="MEIOTICALLY UP-REGULATED GENE 157 PROTEIN"/>
    <property type="match status" value="1"/>
</dbReference>
<dbReference type="SMART" id="SM01149">
    <property type="entry name" value="DUF1237"/>
    <property type="match status" value="1"/>
</dbReference>
<dbReference type="EMBL" id="CP004078">
    <property type="protein sequence ID" value="AHV96388.1"/>
    <property type="molecule type" value="Genomic_DNA"/>
</dbReference>
<keyword evidence="2" id="KW-1185">Reference proteome</keyword>
<evidence type="ECO:0000313" key="2">
    <source>
        <dbReference type="Proteomes" id="UP000019772"/>
    </source>
</evidence>
<dbReference type="SUPFAM" id="SSF48208">
    <property type="entry name" value="Six-hairpin glycosidases"/>
    <property type="match status" value="1"/>
</dbReference>
<proteinExistence type="predicted"/>
<dbReference type="Pfam" id="PF06824">
    <property type="entry name" value="Glyco_hydro_125"/>
    <property type="match status" value="1"/>
</dbReference>
<dbReference type="GO" id="GO:0005975">
    <property type="term" value="P:carbohydrate metabolic process"/>
    <property type="evidence" value="ECO:0007669"/>
    <property type="project" value="InterPro"/>
</dbReference>
<protein>
    <recommendedName>
        <fullName evidence="3">Metal-independent alpha-mannosidase</fullName>
    </recommendedName>
</protein>
<evidence type="ECO:0000313" key="1">
    <source>
        <dbReference type="EMBL" id="AHV96388.1"/>
    </source>
</evidence>
<dbReference type="Proteomes" id="UP000019772">
    <property type="component" value="Chromosome"/>
</dbReference>
<dbReference type="InterPro" id="IPR008313">
    <property type="entry name" value="GH125"/>
</dbReference>
<dbReference type="KEGG" id="psab:PSAB_07270"/>
<sequence>MSFFSFEFMPLPDARNRKPLDVGCGPLSASIGEDGYIRSINHFHSRHGFITLEPTEPFPNDKWYDSEYVRHYRRRLIDQGHISEGAAGFGIQPKGTEWKREFFWVRNHFPLIRYRRQTMEINALYIPIHHDGMSGLIQQLTVTNYGDKPESVPLAVGGTFSLHRCSYGQLTEGGPIPIQQADLAVTAANNRLTISNVNLPAEASLFFFNGADPLELRPMEVTTNRPVTYIHDAELIVDNGESRELTMLCRISEEADKPVAFSFEELQTWKKRAWEETPRLKRDGLLGSEKQIIHRNIDYILSCCSVPVDEEAVCIITDHQLLPLSWNRDSYYMMRLLLDSEQHAHGLYEEPYVPAFKNQVQRTVKGHLLWMFERALRPHRYWGRAYLTNGFCKDDVFQLDQQCYPLLQLCEYYDRFRDRQTIERLLPKIHEILDMIMEYKDRERWLFQTGETPADDEVAYPYHFSSQVLVWHTLTSLAKLNETFSFTELELLEMARLVKHDILDCFVAPHGNGELFAYLTDLKGSFQLYHDANDLPTVYAPIWGFCNSNDPRWMNTMEFAFSKENKGGFYEGEYGGLGSVHTPHPWPLGDGQELLYSLQIGDEQRHQKVRSKLAEIVQWDGLLPEAVNGHTGKVESRHWFSWPGAFISSVLLRSM</sequence>
<dbReference type="PANTHER" id="PTHR31047">
    <property type="entry name" value="MEIOTICALLY UP-REGULATED GENE 157 PROTEIN"/>
    <property type="match status" value="1"/>
</dbReference>
<evidence type="ECO:0008006" key="3">
    <source>
        <dbReference type="Google" id="ProtNLM"/>
    </source>
</evidence>
<reference evidence="1 2" key="1">
    <citation type="journal article" date="2014" name="PLoS Genet.">
        <title>Comparative Genomic Analysis of N2-Fixing and Non-N2-Fixing Paenibacillus spp.: Organization, Evolution and Expression of the Nitrogen Fixation Genes.</title>
        <authorList>
            <person name="Xie J.B."/>
            <person name="Du Z."/>
            <person name="Bai L."/>
            <person name="Tian C."/>
            <person name="Zhang Y."/>
            <person name="Xie J.Y."/>
            <person name="Wang T."/>
            <person name="Liu X."/>
            <person name="Chen X."/>
            <person name="Cheng Q."/>
            <person name="Chen S."/>
            <person name="Li J."/>
        </authorList>
    </citation>
    <scope>NUCLEOTIDE SEQUENCE [LARGE SCALE GENOMIC DNA]</scope>
    <source>
        <strain evidence="1 2">T27</strain>
    </source>
</reference>
<dbReference type="Gene3D" id="1.50.10.10">
    <property type="match status" value="1"/>
</dbReference>
<dbReference type="STRING" id="1268072.PSAB_07270"/>
<organism evidence="1 2">
    <name type="scientific">Paenibacillus sabinae T27</name>
    <dbReference type="NCBI Taxonomy" id="1268072"/>
    <lineage>
        <taxon>Bacteria</taxon>
        <taxon>Bacillati</taxon>
        <taxon>Bacillota</taxon>
        <taxon>Bacilli</taxon>
        <taxon>Bacillales</taxon>
        <taxon>Paenibacillaceae</taxon>
        <taxon>Paenibacillus</taxon>
    </lineage>
</organism>
<gene>
    <name evidence="1" type="ORF">PSAB_07270</name>
</gene>
<dbReference type="PATRIC" id="fig|1268072.3.peg.1512"/>
<dbReference type="eggNOG" id="COG3538">
    <property type="taxonomic scope" value="Bacteria"/>
</dbReference>